<keyword evidence="11 12" id="KW-0694">RNA-binding</keyword>
<evidence type="ECO:0000256" key="4">
    <source>
        <dbReference type="ARBA" id="ARBA00022692"/>
    </source>
</evidence>
<protein>
    <recommendedName>
        <fullName evidence="3 12">Mitochondrial escape protein 2</fullName>
    </recommendedName>
</protein>
<evidence type="ECO:0000256" key="11">
    <source>
        <dbReference type="PROSITE-ProRule" id="PRU00176"/>
    </source>
</evidence>
<evidence type="ECO:0000256" key="1">
    <source>
        <dbReference type="ARBA" id="ARBA00004434"/>
    </source>
</evidence>
<keyword evidence="8 12" id="KW-0496">Mitochondrion</keyword>
<dbReference type="SUPFAM" id="SSF54928">
    <property type="entry name" value="RNA-binding domain, RBD"/>
    <property type="match status" value="1"/>
</dbReference>
<feature type="region of interest" description="Disordered" evidence="13">
    <location>
        <begin position="393"/>
        <end position="414"/>
    </location>
</feature>
<dbReference type="InterPro" id="IPR035979">
    <property type="entry name" value="RBD_domain_sf"/>
</dbReference>
<dbReference type="PANTHER" id="PTHR32198">
    <property type="entry name" value="MITOCHONDRIAL ESCAPE PROTEIN 2"/>
    <property type="match status" value="1"/>
</dbReference>
<feature type="transmembrane region" description="Helical" evidence="12">
    <location>
        <begin position="196"/>
        <end position="213"/>
    </location>
</feature>
<comment type="similarity">
    <text evidence="2 12">Belongs to the YME2 family.</text>
</comment>
<keyword evidence="9 12" id="KW-0472">Membrane</keyword>
<evidence type="ECO:0000256" key="9">
    <source>
        <dbReference type="ARBA" id="ARBA00023136"/>
    </source>
</evidence>
<keyword evidence="6" id="KW-0809">Transit peptide</keyword>
<dbReference type="AlphaFoldDB" id="A0A9W8CXE1"/>
<evidence type="ECO:0000256" key="13">
    <source>
        <dbReference type="SAM" id="MobiDB-lite"/>
    </source>
</evidence>
<evidence type="ECO:0000259" key="14">
    <source>
        <dbReference type="PROSITE" id="PS50102"/>
    </source>
</evidence>
<evidence type="ECO:0000313" key="16">
    <source>
        <dbReference type="Proteomes" id="UP001143981"/>
    </source>
</evidence>
<dbReference type="OrthoDB" id="10267654at2759"/>
<comment type="subcellular location">
    <subcellularLocation>
        <location evidence="1 12">Mitochondrion inner membrane</location>
        <topology evidence="1 12">Single-pass membrane protein</topology>
    </subcellularLocation>
</comment>
<organism evidence="15 16">
    <name type="scientific">Coemansia biformis</name>
    <dbReference type="NCBI Taxonomy" id="1286918"/>
    <lineage>
        <taxon>Eukaryota</taxon>
        <taxon>Fungi</taxon>
        <taxon>Fungi incertae sedis</taxon>
        <taxon>Zoopagomycota</taxon>
        <taxon>Kickxellomycotina</taxon>
        <taxon>Kickxellomycetes</taxon>
        <taxon>Kickxellales</taxon>
        <taxon>Kickxellaceae</taxon>
        <taxon>Coemansia</taxon>
    </lineage>
</organism>
<keyword evidence="7 12" id="KW-1133">Transmembrane helix</keyword>
<evidence type="ECO:0000256" key="12">
    <source>
        <dbReference type="RuleBase" id="RU367108"/>
    </source>
</evidence>
<evidence type="ECO:0000256" key="7">
    <source>
        <dbReference type="ARBA" id="ARBA00022989"/>
    </source>
</evidence>
<dbReference type="InterPro" id="IPR000504">
    <property type="entry name" value="RRM_dom"/>
</dbReference>
<dbReference type="GO" id="GO:0006397">
    <property type="term" value="P:mRNA processing"/>
    <property type="evidence" value="ECO:0007669"/>
    <property type="project" value="UniProtKB-UniRule"/>
</dbReference>
<gene>
    <name evidence="15" type="primary">YME2</name>
    <name evidence="15" type="ORF">LPJ61_004300</name>
</gene>
<reference evidence="15" key="1">
    <citation type="submission" date="2022-07" db="EMBL/GenBank/DDBJ databases">
        <title>Phylogenomic reconstructions and comparative analyses of Kickxellomycotina fungi.</title>
        <authorList>
            <person name="Reynolds N.K."/>
            <person name="Stajich J.E."/>
            <person name="Barry K."/>
            <person name="Grigoriev I.V."/>
            <person name="Crous P."/>
            <person name="Smith M.E."/>
        </authorList>
    </citation>
    <scope>NUCLEOTIDE SEQUENCE</scope>
    <source>
        <strain evidence="15">BCRC 34381</strain>
    </source>
</reference>
<dbReference type="Pfam" id="PF00076">
    <property type="entry name" value="RRM_1"/>
    <property type="match status" value="1"/>
</dbReference>
<dbReference type="EMBL" id="JANBOI010000930">
    <property type="protein sequence ID" value="KAJ1727965.1"/>
    <property type="molecule type" value="Genomic_DNA"/>
</dbReference>
<dbReference type="InterPro" id="IPR039627">
    <property type="entry name" value="Yme2_C"/>
</dbReference>
<sequence>MRRSEGARRKHIASLLPAELPHSASISDIGPHARDGGGMVSFTFLAPEDPDSARQAAEAVVGAVDAHLAKGGRRRWFGLAPIRALPVRGVPFTEDIVRMLPSKEVKVEFGGPDLTVEQIYREFRRFGRILDIETQPSTSKDTPRWAIVHFTGLREATRARNCAHGDVVGSTKLALSYVKQHAEHVVIQWLREHTKFTIPLAAAALIAIIYAVFDPIREFCVENKITHRFDLSHLPLLGDVRRAAMRSLLRQGAAPKEEASAWVGLAGHSDRLRSLLDDPPESFVVVVGPHGSGKTRMVEQATAGKKYRIVIDAAKIARQTSELGQMTQLAKQLGWWPVFNSIISITNAIDLMVKATTGGNAGISATPESQARRILETLALVLSNMRRRRTDALKAEESRAAKASHSRGDHRLDTGVHTIPSADVPVIVLDSLMDKDLTFAPIILEWAAGVVESGLAHCIVTASSISGYHEVQRAQSQSATSLLSLDDAPPIEAITLLQQQLAPVGTAGGKAEQHVPGAVSDDSIAHAVKVLGGRLEDLQLLVQKVHAGEQVDAALESIIQRAITEVRKHAFDNDAEVSQNKHTWTPEQFWYLLTELAQHGETEYDRVRSSPLFAGSDDALLGLAEAQLITMVYDYDRPSRIRAGRPVCYAAFARIMADAGFASAMTVRMNKRFIELETAKIRKAEEELALLNVFHASADAHAALVTGMAAIAASRGGGGKGAADGLRPEAFVAQAAAAATDDCSVAQPAPKPRSWLGWLFGGGSQNQPGAAQGRSGPGGGDCCASGAQRVAVPGVPHELQGRVRFLLRAIHDSQLKVDQWEDECRARARRLASL</sequence>
<evidence type="ECO:0000313" key="15">
    <source>
        <dbReference type="EMBL" id="KAJ1727965.1"/>
    </source>
</evidence>
<keyword evidence="12" id="KW-0507">mRNA processing</keyword>
<dbReference type="GO" id="GO:0003723">
    <property type="term" value="F:RNA binding"/>
    <property type="evidence" value="ECO:0007669"/>
    <property type="project" value="UniProtKB-UniRule"/>
</dbReference>
<dbReference type="InterPro" id="IPR012677">
    <property type="entry name" value="Nucleotide-bd_a/b_plait_sf"/>
</dbReference>
<evidence type="ECO:0000256" key="2">
    <source>
        <dbReference type="ARBA" id="ARBA00010320"/>
    </source>
</evidence>
<dbReference type="PANTHER" id="PTHR32198:SF2">
    <property type="entry name" value="MITOCHONDRIAL ESCAPE PROTEIN 2"/>
    <property type="match status" value="1"/>
</dbReference>
<proteinExistence type="inferred from homology"/>
<comment type="caution">
    <text evidence="15">The sequence shown here is derived from an EMBL/GenBank/DDBJ whole genome shotgun (WGS) entry which is preliminary data.</text>
</comment>
<evidence type="ECO:0000256" key="8">
    <source>
        <dbReference type="ARBA" id="ARBA00023128"/>
    </source>
</evidence>
<feature type="domain" description="RRM" evidence="14">
    <location>
        <begin position="83"/>
        <end position="180"/>
    </location>
</feature>
<name>A0A9W8CXE1_9FUNG</name>
<dbReference type="Gene3D" id="3.30.70.330">
    <property type="match status" value="1"/>
</dbReference>
<dbReference type="InterPro" id="IPR018850">
    <property type="entry name" value="Mt_escape_2_C"/>
</dbReference>
<keyword evidence="16" id="KW-1185">Reference proteome</keyword>
<dbReference type="Pfam" id="PF10443">
    <property type="entry name" value="RNA12"/>
    <property type="match status" value="1"/>
</dbReference>
<evidence type="ECO:0000256" key="3">
    <source>
        <dbReference type="ARBA" id="ARBA00020222"/>
    </source>
</evidence>
<dbReference type="PROSITE" id="PS50102">
    <property type="entry name" value="RRM"/>
    <property type="match status" value="1"/>
</dbReference>
<evidence type="ECO:0000256" key="10">
    <source>
        <dbReference type="ARBA" id="ARBA00025276"/>
    </source>
</evidence>
<evidence type="ECO:0000256" key="5">
    <source>
        <dbReference type="ARBA" id="ARBA00022792"/>
    </source>
</evidence>
<dbReference type="Proteomes" id="UP001143981">
    <property type="component" value="Unassembled WGS sequence"/>
</dbReference>
<dbReference type="GO" id="GO:0005743">
    <property type="term" value="C:mitochondrial inner membrane"/>
    <property type="evidence" value="ECO:0007669"/>
    <property type="project" value="UniProtKB-SubCell"/>
</dbReference>
<accession>A0A9W8CXE1</accession>
<evidence type="ECO:0000256" key="6">
    <source>
        <dbReference type="ARBA" id="ARBA00022946"/>
    </source>
</evidence>
<keyword evidence="4 12" id="KW-0812">Transmembrane</keyword>
<keyword evidence="5 12" id="KW-0999">Mitochondrion inner membrane</keyword>
<comment type="function">
    <text evidence="10 12">Plays a role in maintaining the mitochondrial genome and in controlling the mtDNA escape. Involved in the regulation of mtDNA nucleotide structure and number. May have a dispensable role in early maturation of pre-rRNA.</text>
</comment>